<name>A0AAQ3MB12_9PEZI</name>
<evidence type="ECO:0000313" key="3">
    <source>
        <dbReference type="EMBL" id="WPH01622.1"/>
    </source>
</evidence>
<evidence type="ECO:0000313" key="4">
    <source>
        <dbReference type="Proteomes" id="UP001303373"/>
    </source>
</evidence>
<dbReference type="EMBL" id="CP138585">
    <property type="protein sequence ID" value="WPH01622.1"/>
    <property type="molecule type" value="Genomic_DNA"/>
</dbReference>
<organism evidence="3 4">
    <name type="scientific">Acrodontium crateriforme</name>
    <dbReference type="NCBI Taxonomy" id="150365"/>
    <lineage>
        <taxon>Eukaryota</taxon>
        <taxon>Fungi</taxon>
        <taxon>Dikarya</taxon>
        <taxon>Ascomycota</taxon>
        <taxon>Pezizomycotina</taxon>
        <taxon>Dothideomycetes</taxon>
        <taxon>Dothideomycetidae</taxon>
        <taxon>Mycosphaerellales</taxon>
        <taxon>Teratosphaeriaceae</taxon>
        <taxon>Acrodontium</taxon>
    </lineage>
</organism>
<dbReference type="AlphaFoldDB" id="A0AAQ3MB12"/>
<protein>
    <recommendedName>
        <fullName evidence="1">Vacuolar ATPase assembly protein VMA22</fullName>
    </recommendedName>
</protein>
<sequence length="224" mass="25397">MPLKSETEVLQDRLDELWADYLGQLDRYQAAQSRIIENFSKGFISLAQANYKSSAGRRYGRDFYDDRMKACRRCRLEDSAGLVRLSMEQVEAKASLEDDDEENDSKTLEKAEEGIQQEQTPPATPVSDEVTKEDDVSSETDQPQLDPGHESPDDPIAKTTVPDPLHWYGILVPRELRNTQSSFSAAIDENIGPAVTSAKSMREIEFEIRKTRKALKKAEKERVL</sequence>
<dbReference type="GO" id="GO:0051082">
    <property type="term" value="F:unfolded protein binding"/>
    <property type="evidence" value="ECO:0007669"/>
    <property type="project" value="TreeGrafter"/>
</dbReference>
<reference evidence="3 4" key="1">
    <citation type="submission" date="2023-11" db="EMBL/GenBank/DDBJ databases">
        <title>An acidophilic fungus is an integral part of prey digestion in a carnivorous sundew plant.</title>
        <authorList>
            <person name="Tsai I.J."/>
        </authorList>
    </citation>
    <scope>NUCLEOTIDE SEQUENCE [LARGE SCALE GENOMIC DNA]</scope>
    <source>
        <strain evidence="3">169a</strain>
    </source>
</reference>
<evidence type="ECO:0000256" key="2">
    <source>
        <dbReference type="SAM" id="MobiDB-lite"/>
    </source>
</evidence>
<gene>
    <name evidence="3" type="ORF">R9X50_00447100</name>
</gene>
<proteinExistence type="predicted"/>
<dbReference type="PANTHER" id="PTHR31996:SF2">
    <property type="entry name" value="COILED-COIL DOMAIN-CONTAINING PROTEIN 115"/>
    <property type="match status" value="1"/>
</dbReference>
<feature type="region of interest" description="Disordered" evidence="2">
    <location>
        <begin position="91"/>
        <end position="161"/>
    </location>
</feature>
<dbReference type="Proteomes" id="UP001303373">
    <property type="component" value="Chromosome 6"/>
</dbReference>
<accession>A0AAQ3MB12</accession>
<dbReference type="PANTHER" id="PTHR31996">
    <property type="entry name" value="COILED-COIL DOMAIN-CONTAINING PROTEIN 115"/>
    <property type="match status" value="1"/>
</dbReference>
<feature type="compositionally biased region" description="Basic and acidic residues" evidence="2">
    <location>
        <begin position="104"/>
        <end position="113"/>
    </location>
</feature>
<dbReference type="GO" id="GO:1990871">
    <property type="term" value="C:Vma12-Vma22 assembly complex"/>
    <property type="evidence" value="ECO:0007669"/>
    <property type="project" value="TreeGrafter"/>
</dbReference>
<keyword evidence="4" id="KW-1185">Reference proteome</keyword>
<dbReference type="GO" id="GO:0070072">
    <property type="term" value="P:vacuolar proton-transporting V-type ATPase complex assembly"/>
    <property type="evidence" value="ECO:0007669"/>
    <property type="project" value="InterPro"/>
</dbReference>
<dbReference type="Pfam" id="PF21730">
    <property type="entry name" value="Vma22_CCDC115"/>
    <property type="match status" value="1"/>
</dbReference>
<evidence type="ECO:0000256" key="1">
    <source>
        <dbReference type="ARBA" id="ARBA00093634"/>
    </source>
</evidence>
<dbReference type="InterPro" id="IPR040357">
    <property type="entry name" value="Vma22/CCDC115"/>
</dbReference>
<feature type="compositionally biased region" description="Basic and acidic residues" evidence="2">
    <location>
        <begin position="147"/>
        <end position="156"/>
    </location>
</feature>